<dbReference type="Gene3D" id="3.30.420.10">
    <property type="entry name" value="Ribonuclease H-like superfamily/Ribonuclease H"/>
    <property type="match status" value="1"/>
</dbReference>
<dbReference type="AlphaFoldDB" id="A0A8X6UTY2"/>
<name>A0A8X6UTY2_TRICX</name>
<reference evidence="1" key="1">
    <citation type="submission" date="2020-08" db="EMBL/GenBank/DDBJ databases">
        <title>Multicomponent nature underlies the extraordinary mechanical properties of spider dragline silk.</title>
        <authorList>
            <person name="Kono N."/>
            <person name="Nakamura H."/>
            <person name="Mori M."/>
            <person name="Yoshida Y."/>
            <person name="Ohtoshi R."/>
            <person name="Malay A.D."/>
            <person name="Moran D.A.P."/>
            <person name="Tomita M."/>
            <person name="Numata K."/>
            <person name="Arakawa K."/>
        </authorList>
    </citation>
    <scope>NUCLEOTIDE SEQUENCE</scope>
</reference>
<evidence type="ECO:0000313" key="2">
    <source>
        <dbReference type="Proteomes" id="UP000887159"/>
    </source>
</evidence>
<dbReference type="Proteomes" id="UP000887159">
    <property type="component" value="Unassembled WGS sequence"/>
</dbReference>
<keyword evidence="2" id="KW-1185">Reference proteome</keyword>
<accession>A0A8X6UTY2</accession>
<gene>
    <name evidence="1" type="ORF">TNCV_1707521</name>
</gene>
<dbReference type="GO" id="GO:0003676">
    <property type="term" value="F:nucleic acid binding"/>
    <property type="evidence" value="ECO:0007669"/>
    <property type="project" value="InterPro"/>
</dbReference>
<protein>
    <recommendedName>
        <fullName evidence="3">Histone-lysine N-methyltransferase SETMAR</fullName>
    </recommendedName>
</protein>
<proteinExistence type="predicted"/>
<organism evidence="1 2">
    <name type="scientific">Trichonephila clavipes</name>
    <name type="common">Golden silk orbweaver</name>
    <name type="synonym">Nephila clavipes</name>
    <dbReference type="NCBI Taxonomy" id="2585209"/>
    <lineage>
        <taxon>Eukaryota</taxon>
        <taxon>Metazoa</taxon>
        <taxon>Ecdysozoa</taxon>
        <taxon>Arthropoda</taxon>
        <taxon>Chelicerata</taxon>
        <taxon>Arachnida</taxon>
        <taxon>Araneae</taxon>
        <taxon>Araneomorphae</taxon>
        <taxon>Entelegynae</taxon>
        <taxon>Araneoidea</taxon>
        <taxon>Nephilidae</taxon>
        <taxon>Trichonephila</taxon>
    </lineage>
</organism>
<comment type="caution">
    <text evidence="1">The sequence shown here is derived from an EMBL/GenBank/DDBJ whole genome shotgun (WGS) entry which is preliminary data.</text>
</comment>
<dbReference type="InterPro" id="IPR036397">
    <property type="entry name" value="RNaseH_sf"/>
</dbReference>
<dbReference type="EMBL" id="BMAU01021147">
    <property type="protein sequence ID" value="GFX92476.1"/>
    <property type="molecule type" value="Genomic_DNA"/>
</dbReference>
<evidence type="ECO:0008006" key="3">
    <source>
        <dbReference type="Google" id="ProtNLM"/>
    </source>
</evidence>
<sequence length="91" mass="10485">MSSIPELLKTRRVGQRFTLNLSKAETSSRWCGVGLTLNSFRYLLSTTEPFEAMTDQKRPELASRRGVVFHQDNATPHTFVVTRQTLWELGW</sequence>
<evidence type="ECO:0000313" key="1">
    <source>
        <dbReference type="EMBL" id="GFX92476.1"/>
    </source>
</evidence>